<evidence type="ECO:0000256" key="6">
    <source>
        <dbReference type="ARBA" id="ARBA00023866"/>
    </source>
</evidence>
<name>A0ABY5ATG9_9CYAN</name>
<feature type="region of interest" description="Disordered" evidence="9">
    <location>
        <begin position="101"/>
        <end position="140"/>
    </location>
</feature>
<dbReference type="NCBIfam" id="NF047598">
    <property type="entry name" value="ChaprRbcXCyano"/>
    <property type="match status" value="1"/>
</dbReference>
<dbReference type="InterPro" id="IPR046381">
    <property type="entry name" value="RbcX"/>
</dbReference>
<evidence type="ECO:0000313" key="10">
    <source>
        <dbReference type="EMBL" id="USR92517.1"/>
    </source>
</evidence>
<keyword evidence="4 8" id="KW-0120">Carbon dioxide fixation</keyword>
<dbReference type="RefSeq" id="WP_252664670.1">
    <property type="nucleotide sequence ID" value="NZ_CP098611.1"/>
</dbReference>
<keyword evidence="11" id="KW-1185">Reference proteome</keyword>
<sequence length="140" mass="15846">MYPKKVANDTAKVLQSYLTYQAVRTIIEQLSETNPSLALWLSEYSSRNRVQDGEAYLQGLMQENKELMLRVLTVRAHLAESILELLPSMVMAQIEQSNTDHRRQLLERLTRTAEPTSPSPSSTSGEDSAPPESERRDVPD</sequence>
<evidence type="ECO:0000256" key="4">
    <source>
        <dbReference type="ARBA" id="ARBA00023300"/>
    </source>
</evidence>
<feature type="compositionally biased region" description="Basic and acidic residues" evidence="9">
    <location>
        <begin position="101"/>
        <end position="111"/>
    </location>
</feature>
<dbReference type="Pfam" id="PF02341">
    <property type="entry name" value="RbcX"/>
    <property type="match status" value="1"/>
</dbReference>
<comment type="subunit">
    <text evidence="8">Homodimer. Interacts with the exposed C-terminal peptide of RbcL via its central cleft, contacts a second RbcL monomer via its peripheral polar surface.</text>
</comment>
<dbReference type="Proteomes" id="UP001056708">
    <property type="component" value="Chromosome"/>
</dbReference>
<dbReference type="SUPFAM" id="SSF158615">
    <property type="entry name" value="RbcX-like"/>
    <property type="match status" value="1"/>
</dbReference>
<evidence type="ECO:0000256" key="9">
    <source>
        <dbReference type="SAM" id="MobiDB-lite"/>
    </source>
</evidence>
<gene>
    <name evidence="8" type="primary">rbcX</name>
    <name evidence="10" type="ORF">NEA10_07315</name>
</gene>
<reference evidence="10" key="1">
    <citation type="submission" date="2022-06" db="EMBL/GenBank/DDBJ databases">
        <title>Genome sequence of Phormidium yuhuli AB48 isolated from an industrial photobioreactor environment.</title>
        <authorList>
            <person name="Qiu Y."/>
            <person name="Noonan A.J.C."/>
            <person name="Dofher K."/>
            <person name="Koch M."/>
            <person name="Kieft B."/>
            <person name="Lin X."/>
            <person name="Ziels R.M."/>
            <person name="Hallam S.J."/>
        </authorList>
    </citation>
    <scope>NUCLEOTIDE SEQUENCE</scope>
    <source>
        <strain evidence="10">AB48</strain>
    </source>
</reference>
<dbReference type="InterPro" id="IPR003435">
    <property type="entry name" value="Chaperonin_RcbX"/>
</dbReference>
<comment type="function">
    <text evidence="8">An RbcL-specific chaperone. The central cleft of the RbcX homodimer (RbcX2) binds the C-terminus of an RbcL monomer, stabilizing the C-terminus and probably preventing its reassociation with chaperonin GroEL-ES. At the same time the peripheral region of RbcX2 binds a second RbcL monomer, bridging the RbcL homodimers in the correct orientation. The RbcX2(2)-bound RbcL dimers then assemble into the RbcL8 core (RbcL8-(RbcX2)8). RbcS binding triggers the release of RbcX2.</text>
</comment>
<dbReference type="HAMAP" id="MF_00855">
    <property type="entry name" value="RbcX"/>
    <property type="match status" value="1"/>
</dbReference>
<evidence type="ECO:0000256" key="7">
    <source>
        <dbReference type="ARBA" id="ARBA00024446"/>
    </source>
</evidence>
<keyword evidence="1 8" id="KW-0963">Cytoplasm</keyword>
<evidence type="ECO:0000256" key="1">
    <source>
        <dbReference type="ARBA" id="ARBA00022490"/>
    </source>
</evidence>
<comment type="subcellular location">
    <subcellularLocation>
        <location evidence="8">Carboxysome</location>
    </subcellularLocation>
    <subcellularLocation>
        <location evidence="8">Cytoplasm</location>
    </subcellularLocation>
    <text evidence="8">Most protein is cytoplasmic, but some is in the carboxysome.</text>
</comment>
<keyword evidence="3 8" id="KW-0143">Chaperone</keyword>
<evidence type="ECO:0000313" key="11">
    <source>
        <dbReference type="Proteomes" id="UP001056708"/>
    </source>
</evidence>
<keyword evidence="2 8" id="KW-0602">Photosynthesis</keyword>
<feature type="compositionally biased region" description="Low complexity" evidence="9">
    <location>
        <begin position="115"/>
        <end position="124"/>
    </location>
</feature>
<evidence type="ECO:0000256" key="2">
    <source>
        <dbReference type="ARBA" id="ARBA00022531"/>
    </source>
</evidence>
<evidence type="ECO:0000256" key="5">
    <source>
        <dbReference type="ARBA" id="ARBA00023669"/>
    </source>
</evidence>
<dbReference type="EMBL" id="CP098611">
    <property type="protein sequence ID" value="USR92517.1"/>
    <property type="molecule type" value="Genomic_DNA"/>
</dbReference>
<proteinExistence type="inferred from homology"/>
<dbReference type="InterPro" id="IPR038052">
    <property type="entry name" value="Chaperonin_RbcX_sf"/>
</dbReference>
<protein>
    <recommendedName>
        <fullName evidence="6 8">RuBisCO chaperone RbcX</fullName>
    </recommendedName>
</protein>
<comment type="domain">
    <text evidence="8">The homodimer has 2 functional domains, a central cleft essential for production of soluble RbcL in which the RbcL peptide binds, and a polar surface which plays a role in correct RbcL subunit arrangement.</text>
</comment>
<evidence type="ECO:0000256" key="3">
    <source>
        <dbReference type="ARBA" id="ARBA00023186"/>
    </source>
</evidence>
<organism evidence="10 11">
    <name type="scientific">Phormidium yuhuli AB48</name>
    <dbReference type="NCBI Taxonomy" id="2940671"/>
    <lineage>
        <taxon>Bacteria</taxon>
        <taxon>Bacillati</taxon>
        <taxon>Cyanobacteriota</taxon>
        <taxon>Cyanophyceae</taxon>
        <taxon>Oscillatoriophycideae</taxon>
        <taxon>Oscillatoriales</taxon>
        <taxon>Oscillatoriaceae</taxon>
        <taxon>Phormidium</taxon>
        <taxon>Phormidium yuhuli</taxon>
    </lineage>
</organism>
<dbReference type="Gene3D" id="1.10.1200.210">
    <property type="entry name" value="Chaperonin-like RbcX"/>
    <property type="match status" value="1"/>
</dbReference>
<keyword evidence="7" id="KW-1283">Bacterial microcompartment</keyword>
<comment type="similarity">
    <text evidence="8">Belongs to the RbcX family.</text>
</comment>
<dbReference type="PANTHER" id="PTHR33791:SF1">
    <property type="entry name" value="RUBISCO CHAPERONE RBCX"/>
    <property type="match status" value="1"/>
</dbReference>
<dbReference type="PANTHER" id="PTHR33791">
    <property type="entry name" value="CHAPERONIN-LIKE RBCX PROTEIN 1, CHLOROPLASTIC"/>
    <property type="match status" value="1"/>
</dbReference>
<evidence type="ECO:0000256" key="8">
    <source>
        <dbReference type="HAMAP-Rule" id="MF_00855"/>
    </source>
</evidence>
<keyword evidence="5 8" id="KW-1282">Carboxysome</keyword>
<accession>A0ABY5ATG9</accession>